<name>A0A382TXZ2_9ZZZZ</name>
<accession>A0A382TXZ2</accession>
<sequence>YCNQPSHYFFIGKKLYHDKSIDSKFFEVFRL</sequence>
<proteinExistence type="predicted"/>
<feature type="non-terminal residue" evidence="1">
    <location>
        <position position="31"/>
    </location>
</feature>
<dbReference type="EMBL" id="UINC01140027">
    <property type="protein sequence ID" value="SVD26936.1"/>
    <property type="molecule type" value="Genomic_DNA"/>
</dbReference>
<evidence type="ECO:0000313" key="1">
    <source>
        <dbReference type="EMBL" id="SVD26936.1"/>
    </source>
</evidence>
<feature type="non-terminal residue" evidence="1">
    <location>
        <position position="1"/>
    </location>
</feature>
<reference evidence="1" key="1">
    <citation type="submission" date="2018-05" db="EMBL/GenBank/DDBJ databases">
        <authorList>
            <person name="Lanie J.A."/>
            <person name="Ng W.-L."/>
            <person name="Kazmierczak K.M."/>
            <person name="Andrzejewski T.M."/>
            <person name="Davidsen T.M."/>
            <person name="Wayne K.J."/>
            <person name="Tettelin H."/>
            <person name="Glass J.I."/>
            <person name="Rusch D."/>
            <person name="Podicherti R."/>
            <person name="Tsui H.-C.T."/>
            <person name="Winkler M.E."/>
        </authorList>
    </citation>
    <scope>NUCLEOTIDE SEQUENCE</scope>
</reference>
<dbReference type="AlphaFoldDB" id="A0A382TXZ2"/>
<organism evidence="1">
    <name type="scientific">marine metagenome</name>
    <dbReference type="NCBI Taxonomy" id="408172"/>
    <lineage>
        <taxon>unclassified sequences</taxon>
        <taxon>metagenomes</taxon>
        <taxon>ecological metagenomes</taxon>
    </lineage>
</organism>
<protein>
    <submittedName>
        <fullName evidence="1">Uncharacterized protein</fullName>
    </submittedName>
</protein>
<gene>
    <name evidence="1" type="ORF">METZ01_LOCUS379790</name>
</gene>